<evidence type="ECO:0000313" key="3">
    <source>
        <dbReference type="EMBL" id="MDN4481658.1"/>
    </source>
</evidence>
<feature type="coiled-coil region" evidence="1">
    <location>
        <begin position="368"/>
        <end position="425"/>
    </location>
</feature>
<comment type="caution">
    <text evidence="3">The sequence shown here is derived from an EMBL/GenBank/DDBJ whole genome shotgun (WGS) entry which is preliminary data.</text>
</comment>
<evidence type="ECO:0000256" key="1">
    <source>
        <dbReference type="SAM" id="Coils"/>
    </source>
</evidence>
<proteinExistence type="predicted"/>
<evidence type="ECO:0000256" key="2">
    <source>
        <dbReference type="SAM" id="MobiDB-lite"/>
    </source>
</evidence>
<keyword evidence="4" id="KW-1185">Reference proteome</keyword>
<gene>
    <name evidence="3" type="ORF">QQX02_12075</name>
</gene>
<feature type="region of interest" description="Disordered" evidence="2">
    <location>
        <begin position="1"/>
        <end position="21"/>
    </location>
</feature>
<evidence type="ECO:0000313" key="4">
    <source>
        <dbReference type="Proteomes" id="UP001172708"/>
    </source>
</evidence>
<dbReference type="InterPro" id="IPR007139">
    <property type="entry name" value="DUF349"/>
</dbReference>
<accession>A0ABT8GJP7</accession>
<organism evidence="3 4">
    <name type="scientific">Demequina muriae</name>
    <dbReference type="NCBI Taxonomy" id="3051664"/>
    <lineage>
        <taxon>Bacteria</taxon>
        <taxon>Bacillati</taxon>
        <taxon>Actinomycetota</taxon>
        <taxon>Actinomycetes</taxon>
        <taxon>Micrococcales</taxon>
        <taxon>Demequinaceae</taxon>
        <taxon>Demequina</taxon>
    </lineage>
</organism>
<protein>
    <submittedName>
        <fullName evidence="3">DUF349 domain-containing protein</fullName>
    </submittedName>
</protein>
<name>A0ABT8GJP7_9MICO</name>
<dbReference type="EMBL" id="JAUHQA010000001">
    <property type="protein sequence ID" value="MDN4481658.1"/>
    <property type="molecule type" value="Genomic_DNA"/>
</dbReference>
<dbReference type="RefSeq" id="WP_301143382.1">
    <property type="nucleotide sequence ID" value="NZ_JAUHQA010000001.1"/>
</dbReference>
<keyword evidence="1" id="KW-0175">Coiled coil</keyword>
<dbReference type="Pfam" id="PF03993">
    <property type="entry name" value="DUF349"/>
    <property type="match status" value="3"/>
</dbReference>
<dbReference type="Proteomes" id="UP001172708">
    <property type="component" value="Unassembled WGS sequence"/>
</dbReference>
<feature type="compositionally biased region" description="Pro residues" evidence="2">
    <location>
        <begin position="1"/>
        <end position="18"/>
    </location>
</feature>
<sequence>MTTPKPTPRPKPRPPVGPSPAVVAAHATHPVKVPVASDVTEEELAAAASFGTVADGEVSVKDGDDTRVVGPATGEDPLKPYVKAYVELKASIERFHARLASAGLSPKDIDETLIGLRESLVAPEAVGDLPALRARLEVVSGEAEAIRERVQEERRVAREEALADRERIVARAEWIADKPEAQVHWKDDTAELRSLLDEWKASQRGNARIPKDAEKAMWKRFTTARSSFEKARKHHFAELDRANSDVASRKEELAARAETLAESTDWDRTAREFRDLMAEWKRSGRGRRSVDDALWKRFQTAQDAFFESRRAASNAEDEALADNVAAKEAAVAEAEGILPIKDLNAAKQALRVAQDRFEDAGMVPRGDVARLNKRMGAVEKAVRDAEDARWHQRNPEIERRASGAAAQLQAAIAGLEDDLAKAESKGDKRRIKEAEEALAARRSWLEQIEGVVK</sequence>
<reference evidence="3" key="1">
    <citation type="submission" date="2023-06" db="EMBL/GenBank/DDBJ databases">
        <title>Egi l300058.</title>
        <authorList>
            <person name="Gao L."/>
            <person name="Fang B.-Z."/>
            <person name="Li W.-J."/>
        </authorList>
    </citation>
    <scope>NUCLEOTIDE SEQUENCE</scope>
    <source>
        <strain evidence="3">EGI L300058</strain>
    </source>
</reference>